<evidence type="ECO:0000313" key="3">
    <source>
        <dbReference type="EMBL" id="PAB60861.1"/>
    </source>
</evidence>
<dbReference type="InterPro" id="IPR050922">
    <property type="entry name" value="LytR/CpsA/Psr_CW_biosynth"/>
</dbReference>
<evidence type="ECO:0000256" key="1">
    <source>
        <dbReference type="ARBA" id="ARBA00006068"/>
    </source>
</evidence>
<protein>
    <recommendedName>
        <fullName evidence="2">Cell envelope-related transcriptional attenuator domain-containing protein</fullName>
    </recommendedName>
</protein>
<comment type="caution">
    <text evidence="3">The sequence shown here is derived from an EMBL/GenBank/DDBJ whole genome shotgun (WGS) entry which is preliminary data.</text>
</comment>
<sequence>MKKFFKVFIIAFFCFLLVMGSGTYIFLNSIEQKEFATENTEVDSRQVSEKRKINILAVGVDAKNLKNSQKARTDTMMLASIDTDTKEISVISIPRDSRVVIRGRSKKDKINHAHVYGGMELTKKAVKDLLGVPIDYYVKINYEGLGKVVDTLGGIEVDVPMNMKYYDPYADPPLRINIKKGKQVLDGDKAMQFVRFRKGYKNQDLGRIQAQQMFINAIIKKVKSPSIIVKFPRLIKTFSSYVDTDMPLSTMTYLAIMAKDFDLGSIQMTTIPGDVKTINGVSYFIPDLDGVKELVNRLVYNR</sequence>
<keyword evidence="4" id="KW-1185">Reference proteome</keyword>
<dbReference type="PANTHER" id="PTHR33392:SF6">
    <property type="entry name" value="POLYISOPRENYL-TEICHOIC ACID--PEPTIDOGLYCAN TEICHOIC ACID TRANSFERASE TAGU"/>
    <property type="match status" value="1"/>
</dbReference>
<dbReference type="Proteomes" id="UP000216024">
    <property type="component" value="Unassembled WGS sequence"/>
</dbReference>
<gene>
    <name evidence="3" type="ORF">CCE28_00055</name>
</gene>
<dbReference type="PANTHER" id="PTHR33392">
    <property type="entry name" value="POLYISOPRENYL-TEICHOIC ACID--PEPTIDOGLYCAN TEICHOIC ACID TRANSFERASE TAGU"/>
    <property type="match status" value="1"/>
</dbReference>
<name>A0A267MMM5_9FIRM</name>
<dbReference type="NCBIfam" id="TIGR00350">
    <property type="entry name" value="lytR_cpsA_psr"/>
    <property type="match status" value="1"/>
</dbReference>
<organism evidence="3 4">
    <name type="scientific">Anaeromicrobium sediminis</name>
    <dbReference type="NCBI Taxonomy" id="1478221"/>
    <lineage>
        <taxon>Bacteria</taxon>
        <taxon>Bacillati</taxon>
        <taxon>Bacillota</taxon>
        <taxon>Clostridia</taxon>
        <taxon>Peptostreptococcales</taxon>
        <taxon>Thermotaleaceae</taxon>
        <taxon>Anaeromicrobium</taxon>
    </lineage>
</organism>
<dbReference type="AlphaFoldDB" id="A0A267MMM5"/>
<dbReference type="InterPro" id="IPR004474">
    <property type="entry name" value="LytR_CpsA_psr"/>
</dbReference>
<reference evidence="3 4" key="1">
    <citation type="submission" date="2017-06" db="EMBL/GenBank/DDBJ databases">
        <title>Draft genome sequence of anaerobic fermentative bacterium Anaeromicrobium sediminis DY2726D isolated from West Pacific Ocean sediments.</title>
        <authorList>
            <person name="Zeng X."/>
        </authorList>
    </citation>
    <scope>NUCLEOTIDE SEQUENCE [LARGE SCALE GENOMIC DNA]</scope>
    <source>
        <strain evidence="3 4">DY2726D</strain>
    </source>
</reference>
<proteinExistence type="inferred from homology"/>
<dbReference type="Pfam" id="PF03816">
    <property type="entry name" value="LytR_cpsA_psr"/>
    <property type="match status" value="1"/>
</dbReference>
<dbReference type="OrthoDB" id="305468at2"/>
<evidence type="ECO:0000259" key="2">
    <source>
        <dbReference type="Pfam" id="PF03816"/>
    </source>
</evidence>
<evidence type="ECO:0000313" key="4">
    <source>
        <dbReference type="Proteomes" id="UP000216024"/>
    </source>
</evidence>
<feature type="domain" description="Cell envelope-related transcriptional attenuator" evidence="2">
    <location>
        <begin position="72"/>
        <end position="223"/>
    </location>
</feature>
<comment type="similarity">
    <text evidence="1">Belongs to the LytR/CpsA/Psr (LCP) family.</text>
</comment>
<accession>A0A267MMM5</accession>
<dbReference type="EMBL" id="NIBG01000001">
    <property type="protein sequence ID" value="PAB60861.1"/>
    <property type="molecule type" value="Genomic_DNA"/>
</dbReference>
<dbReference type="Gene3D" id="3.40.630.190">
    <property type="entry name" value="LCP protein"/>
    <property type="match status" value="1"/>
</dbReference>
<dbReference type="RefSeq" id="WP_095129718.1">
    <property type="nucleotide sequence ID" value="NZ_NIBG01000001.1"/>
</dbReference>